<dbReference type="Gene3D" id="1.10.1060.10">
    <property type="entry name" value="Alpha-helical ferredoxin"/>
    <property type="match status" value="1"/>
</dbReference>
<sequence>MLENRVLPQPHLLSWVQETSGQPVTRCYQCYKCTGGCPVAAFMDILPHQIIRYLNLGLEEELLKSKAIWLCASCHTCKARCPNGIDIAGVNDALKARVLSRGVPPASPMVAAFHQEFLASVERYGRVHELGLVMAYKLKSRDYWKDLSLGLKMFRKGKFRLWPHRVQKKEELQAIFKRARGEA</sequence>
<evidence type="ECO:0000313" key="7">
    <source>
        <dbReference type="EMBL" id="SMB98089.1"/>
    </source>
</evidence>
<evidence type="ECO:0000256" key="2">
    <source>
        <dbReference type="ARBA" id="ARBA00022723"/>
    </source>
</evidence>
<dbReference type="GO" id="GO:0046872">
    <property type="term" value="F:metal ion binding"/>
    <property type="evidence" value="ECO:0007669"/>
    <property type="project" value="UniProtKB-KW"/>
</dbReference>
<reference evidence="7 8" key="1">
    <citation type="submission" date="2017-04" db="EMBL/GenBank/DDBJ databases">
        <authorList>
            <person name="Afonso C.L."/>
            <person name="Miller P.J."/>
            <person name="Scott M.A."/>
            <person name="Spackman E."/>
            <person name="Goraichik I."/>
            <person name="Dimitrov K.M."/>
            <person name="Suarez D.L."/>
            <person name="Swayne D.E."/>
        </authorList>
    </citation>
    <scope>NUCLEOTIDE SEQUENCE [LARGE SCALE GENOMIC DNA]</scope>
    <source>
        <strain evidence="7 8">ToBE</strain>
    </source>
</reference>
<organism evidence="7 8">
    <name type="scientific">Thermanaeromonas toyohensis ToBE</name>
    <dbReference type="NCBI Taxonomy" id="698762"/>
    <lineage>
        <taxon>Bacteria</taxon>
        <taxon>Bacillati</taxon>
        <taxon>Bacillota</taxon>
        <taxon>Clostridia</taxon>
        <taxon>Neomoorellales</taxon>
        <taxon>Neomoorellaceae</taxon>
        <taxon>Thermanaeromonas</taxon>
    </lineage>
</organism>
<dbReference type="STRING" id="698762.SAMN00808754_2119"/>
<dbReference type="PANTHER" id="PTHR43255:SF1">
    <property type="entry name" value="IRON-SULFUR-BINDING OXIDOREDUCTASE FADF-RELATED"/>
    <property type="match status" value="1"/>
</dbReference>
<dbReference type="GO" id="GO:0016491">
    <property type="term" value="F:oxidoreductase activity"/>
    <property type="evidence" value="ECO:0007669"/>
    <property type="project" value="UniProtKB-KW"/>
</dbReference>
<evidence type="ECO:0000256" key="5">
    <source>
        <dbReference type="ARBA" id="ARBA00023014"/>
    </source>
</evidence>
<accession>A0A1W1VXH9</accession>
<dbReference type="PROSITE" id="PS00198">
    <property type="entry name" value="4FE4S_FER_1"/>
    <property type="match status" value="1"/>
</dbReference>
<keyword evidence="2" id="KW-0479">Metal-binding</keyword>
<dbReference type="InterPro" id="IPR009051">
    <property type="entry name" value="Helical_ferredxn"/>
</dbReference>
<evidence type="ECO:0000256" key="1">
    <source>
        <dbReference type="ARBA" id="ARBA00022485"/>
    </source>
</evidence>
<evidence type="ECO:0000313" key="8">
    <source>
        <dbReference type="Proteomes" id="UP000192569"/>
    </source>
</evidence>
<evidence type="ECO:0000259" key="6">
    <source>
        <dbReference type="Pfam" id="PF13183"/>
    </source>
</evidence>
<dbReference type="InterPro" id="IPR051460">
    <property type="entry name" value="HdrC_iron-sulfur_subunit"/>
</dbReference>
<dbReference type="SUPFAM" id="SSF46548">
    <property type="entry name" value="alpha-helical ferredoxin"/>
    <property type="match status" value="1"/>
</dbReference>
<dbReference type="GO" id="GO:0051539">
    <property type="term" value="F:4 iron, 4 sulfur cluster binding"/>
    <property type="evidence" value="ECO:0007669"/>
    <property type="project" value="UniProtKB-KW"/>
</dbReference>
<evidence type="ECO:0000256" key="3">
    <source>
        <dbReference type="ARBA" id="ARBA00023002"/>
    </source>
</evidence>
<evidence type="ECO:0000256" key="4">
    <source>
        <dbReference type="ARBA" id="ARBA00023004"/>
    </source>
</evidence>
<keyword evidence="4" id="KW-0408">Iron</keyword>
<dbReference type="InterPro" id="IPR017896">
    <property type="entry name" value="4Fe4S_Fe-S-bd"/>
</dbReference>
<feature type="domain" description="4Fe-4S ferredoxin-type" evidence="6">
    <location>
        <begin position="24"/>
        <end position="85"/>
    </location>
</feature>
<dbReference type="InterPro" id="IPR017900">
    <property type="entry name" value="4Fe4S_Fe_S_CS"/>
</dbReference>
<keyword evidence="1" id="KW-0004">4Fe-4S</keyword>
<dbReference type="Pfam" id="PF13183">
    <property type="entry name" value="Fer4_8"/>
    <property type="match status" value="1"/>
</dbReference>
<proteinExistence type="predicted"/>
<protein>
    <submittedName>
        <fullName evidence="7">Heterodisulfide reductase subunit C</fullName>
    </submittedName>
</protein>
<keyword evidence="3" id="KW-0560">Oxidoreductase</keyword>
<dbReference type="EMBL" id="LT838272">
    <property type="protein sequence ID" value="SMB98089.1"/>
    <property type="molecule type" value="Genomic_DNA"/>
</dbReference>
<name>A0A1W1VXH9_9FIRM</name>
<dbReference type="GO" id="GO:0005886">
    <property type="term" value="C:plasma membrane"/>
    <property type="evidence" value="ECO:0007669"/>
    <property type="project" value="TreeGrafter"/>
</dbReference>
<dbReference type="Proteomes" id="UP000192569">
    <property type="component" value="Chromosome I"/>
</dbReference>
<keyword evidence="5" id="KW-0411">Iron-sulfur</keyword>
<dbReference type="AlphaFoldDB" id="A0A1W1VXH9"/>
<dbReference type="OrthoDB" id="9794954at2"/>
<dbReference type="PANTHER" id="PTHR43255">
    <property type="entry name" value="IRON-SULFUR-BINDING OXIDOREDUCTASE FADF-RELATED-RELATED"/>
    <property type="match status" value="1"/>
</dbReference>
<gene>
    <name evidence="7" type="ORF">SAMN00808754_2119</name>
</gene>
<keyword evidence="8" id="KW-1185">Reference proteome</keyword>
<dbReference type="RefSeq" id="WP_157109930.1">
    <property type="nucleotide sequence ID" value="NZ_LT838272.1"/>
</dbReference>